<name>A0A6J6XH54_9ZZZZ</name>
<proteinExistence type="predicted"/>
<dbReference type="AlphaFoldDB" id="A0A6J6XH54"/>
<reference evidence="2" key="1">
    <citation type="submission" date="2020-05" db="EMBL/GenBank/DDBJ databases">
        <authorList>
            <person name="Chiriac C."/>
            <person name="Salcher M."/>
            <person name="Ghai R."/>
            <person name="Kavagutti S V."/>
        </authorList>
    </citation>
    <scope>NUCLEOTIDE SEQUENCE</scope>
</reference>
<organism evidence="2">
    <name type="scientific">freshwater metagenome</name>
    <dbReference type="NCBI Taxonomy" id="449393"/>
    <lineage>
        <taxon>unclassified sequences</taxon>
        <taxon>metagenomes</taxon>
        <taxon>ecological metagenomes</taxon>
    </lineage>
</organism>
<protein>
    <submittedName>
        <fullName evidence="2">Unannotated protein</fullName>
    </submittedName>
</protein>
<sequence length="214" mass="21635">MRSTCSKSTSTLVYTCALVALDRVVCSAVIRRTFERAITSSPRSIRGLGSVTAFLGAGDAASTSCLVMRPPSPVPTISLASKPRCVISRRTTGEVTSPFTGVGACTESSSPTALCALAFGDAALLLAPVAAASSVTTATRSPTGTVEPSVTRISVITPAIGDGTSVSTLSVVTSYKGSSALTCSPTALSQRVIVAEVTVSPSWGIVMSITSPQA</sequence>
<accession>A0A6J6XH54</accession>
<dbReference type="EMBL" id="CAEZZU010000073">
    <property type="protein sequence ID" value="CAB4777276.1"/>
    <property type="molecule type" value="Genomic_DNA"/>
</dbReference>
<gene>
    <name evidence="1" type="ORF">UFOPK2925_00619</name>
    <name evidence="2" type="ORF">UFOPK2996_00828</name>
</gene>
<evidence type="ECO:0000313" key="1">
    <source>
        <dbReference type="EMBL" id="CAB4777276.1"/>
    </source>
</evidence>
<dbReference type="EMBL" id="CAFAAH010000100">
    <property type="protein sequence ID" value="CAB4796700.1"/>
    <property type="molecule type" value="Genomic_DNA"/>
</dbReference>
<evidence type="ECO:0000313" key="2">
    <source>
        <dbReference type="EMBL" id="CAB4796700.1"/>
    </source>
</evidence>